<dbReference type="InterPro" id="IPR036155">
    <property type="entry name" value="Crypto/Photolyase_N_sf"/>
</dbReference>
<dbReference type="SUPFAM" id="SSF48173">
    <property type="entry name" value="Cryptochrome/photolyase FAD-binding domain"/>
    <property type="match status" value="1"/>
</dbReference>
<evidence type="ECO:0000256" key="12">
    <source>
        <dbReference type="ARBA" id="ARBA00033999"/>
    </source>
</evidence>
<sequence length="442" mass="52411">MDKRLKILNGNPKTGSTLYVMRRDQRIYENYAIEYGYSLSYEKKSEFIIGIDFNTIIVNEFQKMIMFEGLEELSKDCLKFNLPLFSFDNLKFLIDKMKIKNIILDYSPLRGSLKYDEDVTKICKDLGIYCVQVDAHNVVPHNLLETYKRTGKSVKNDLFKHFFDFLKEFKSLEKHKFNKSKGDFKLPSFTKHDYFIGGYKAGMVQVQYFFQNKFKRYADKRNSPDDNVLSDLSPYLHFGQISSQKVLLDAYDLFYNKDDKNLESFVNEIFVWKETSEHFCFHEKNYDNLEGALPWAKESLLKHADDKREKIYTKGILEEGKTKSELWNAAQTELREFNKIHGYVRMFWAKQMLKWTKSPEEALSLAIWLNDKYSLDGNDPNGYTGIMWSICGTMDQGWKERDVIGKIRAMNEIKTKKYTKMWTNKKEKEAYLKQRKVKRDKK</sequence>
<evidence type="ECO:0000256" key="4">
    <source>
        <dbReference type="ARBA" id="ARBA00014046"/>
    </source>
</evidence>
<organism evidence="14 15">
    <name type="scientific">Nosema bombycis (strain CQ1 / CVCC 102059)</name>
    <name type="common">Microsporidian parasite</name>
    <name type="synonym">Pebrine of silkworm</name>
    <dbReference type="NCBI Taxonomy" id="578461"/>
    <lineage>
        <taxon>Eukaryota</taxon>
        <taxon>Fungi</taxon>
        <taxon>Fungi incertae sedis</taxon>
        <taxon>Microsporidia</taxon>
        <taxon>Nosematidae</taxon>
        <taxon>Nosema</taxon>
    </lineage>
</organism>
<name>R0MEY6_NOSB1</name>
<dbReference type="Proteomes" id="UP000016927">
    <property type="component" value="Unassembled WGS sequence"/>
</dbReference>
<keyword evidence="15" id="KW-1185">Reference proteome</keyword>
<keyword evidence="8" id="KW-0238">DNA-binding</keyword>
<dbReference type="Gene3D" id="3.40.50.620">
    <property type="entry name" value="HUPs"/>
    <property type="match status" value="1"/>
</dbReference>
<dbReference type="OrthoDB" id="496749at2759"/>
<evidence type="ECO:0000256" key="6">
    <source>
        <dbReference type="ARBA" id="ARBA00022763"/>
    </source>
</evidence>
<dbReference type="PANTHER" id="PTHR10211:SF0">
    <property type="entry name" value="DEOXYRIBODIPYRIMIDINE PHOTO-LYASE"/>
    <property type="match status" value="1"/>
</dbReference>
<dbReference type="InterPro" id="IPR006050">
    <property type="entry name" value="DNA_photolyase_N"/>
</dbReference>
<dbReference type="Pfam" id="PF00875">
    <property type="entry name" value="DNA_photolyase"/>
    <property type="match status" value="1"/>
</dbReference>
<keyword evidence="6" id="KW-0227">DNA damage</keyword>
<dbReference type="InterPro" id="IPR014729">
    <property type="entry name" value="Rossmann-like_a/b/a_fold"/>
</dbReference>
<comment type="similarity">
    <text evidence="2">Belongs to the DNA photolyase class-2 family.</text>
</comment>
<evidence type="ECO:0000256" key="8">
    <source>
        <dbReference type="ARBA" id="ARBA00023125"/>
    </source>
</evidence>
<comment type="catalytic activity">
    <reaction evidence="12">
        <text>cyclobutadipyrimidine (in DNA) = 2 pyrimidine residues (in DNA).</text>
        <dbReference type="EC" id="4.1.99.3"/>
    </reaction>
</comment>
<evidence type="ECO:0000256" key="1">
    <source>
        <dbReference type="ARBA" id="ARBA00001974"/>
    </source>
</evidence>
<gene>
    <name evidence="14" type="primary">PHR</name>
    <name evidence="14" type="ORF">NBO_1291g0001</name>
</gene>
<keyword evidence="5" id="KW-0285">Flavoprotein</keyword>
<keyword evidence="9" id="KW-0234">DNA repair</keyword>
<dbReference type="InterPro" id="IPR052219">
    <property type="entry name" value="Photolyase_Class-2"/>
</dbReference>
<keyword evidence="7" id="KW-0274">FAD</keyword>
<dbReference type="Gene3D" id="1.25.40.80">
    <property type="match status" value="1"/>
</dbReference>
<proteinExistence type="inferred from homology"/>
<evidence type="ECO:0000256" key="2">
    <source>
        <dbReference type="ARBA" id="ARBA00006409"/>
    </source>
</evidence>
<dbReference type="EMBL" id="KB910198">
    <property type="protein sequence ID" value="EOB11318.1"/>
    <property type="molecule type" value="Genomic_DNA"/>
</dbReference>
<protein>
    <recommendedName>
        <fullName evidence="4">Deoxyribodipyrimidine photo-lyase</fullName>
        <ecNumber evidence="3">4.1.99.3</ecNumber>
    </recommendedName>
    <alternativeName>
        <fullName evidence="11">DNA photolyase</fullName>
    </alternativeName>
</protein>
<dbReference type="STRING" id="578461.R0MEY6"/>
<evidence type="ECO:0000256" key="10">
    <source>
        <dbReference type="ARBA" id="ARBA00023239"/>
    </source>
</evidence>
<evidence type="ECO:0000313" key="15">
    <source>
        <dbReference type="Proteomes" id="UP000016927"/>
    </source>
</evidence>
<dbReference type="PROSITE" id="PS51645">
    <property type="entry name" value="PHR_CRY_ALPHA_BETA"/>
    <property type="match status" value="1"/>
</dbReference>
<dbReference type="Gene3D" id="1.10.579.10">
    <property type="entry name" value="DNA Cyclobutane Dipyrimidine Photolyase, subunit A, domain 3"/>
    <property type="match status" value="1"/>
</dbReference>
<comment type="cofactor">
    <cofactor evidence="1">
        <name>FAD</name>
        <dbReference type="ChEBI" id="CHEBI:57692"/>
    </cofactor>
</comment>
<dbReference type="HOGENOM" id="CLU_026342_2_1_1"/>
<dbReference type="EC" id="4.1.99.3" evidence="3"/>
<dbReference type="SUPFAM" id="SSF52425">
    <property type="entry name" value="Cryptochrome/photolyase, N-terminal domain"/>
    <property type="match status" value="1"/>
</dbReference>
<evidence type="ECO:0000256" key="5">
    <source>
        <dbReference type="ARBA" id="ARBA00022630"/>
    </source>
</evidence>
<dbReference type="InterPro" id="IPR036134">
    <property type="entry name" value="Crypto/Photolyase_FAD-like_sf"/>
</dbReference>
<keyword evidence="10 14" id="KW-0456">Lyase</keyword>
<reference evidence="14 15" key="1">
    <citation type="journal article" date="2013" name="BMC Genomics">
        <title>Comparative genomics of parasitic silkworm microsporidia reveal an association between genome expansion and host adaptation.</title>
        <authorList>
            <person name="Pan G."/>
            <person name="Xu J."/>
            <person name="Li T."/>
            <person name="Xia Q."/>
            <person name="Liu S.L."/>
            <person name="Zhang G."/>
            <person name="Li S."/>
            <person name="Li C."/>
            <person name="Liu H."/>
            <person name="Yang L."/>
            <person name="Liu T."/>
            <person name="Zhang X."/>
            <person name="Wu Z."/>
            <person name="Fan W."/>
            <person name="Dang X."/>
            <person name="Xiang H."/>
            <person name="Tao M."/>
            <person name="Li Y."/>
            <person name="Hu J."/>
            <person name="Li Z."/>
            <person name="Lin L."/>
            <person name="Luo J."/>
            <person name="Geng L."/>
            <person name="Wang L."/>
            <person name="Long M."/>
            <person name="Wan Y."/>
            <person name="He N."/>
            <person name="Zhang Z."/>
            <person name="Lu C."/>
            <person name="Keeling P.J."/>
            <person name="Wang J."/>
            <person name="Xiang Z."/>
            <person name="Zhou Z."/>
        </authorList>
    </citation>
    <scope>NUCLEOTIDE SEQUENCE [LARGE SCALE GENOMIC DNA]</scope>
    <source>
        <strain evidence="15">CQ1 / CVCC 102059</strain>
    </source>
</reference>
<evidence type="ECO:0000256" key="11">
    <source>
        <dbReference type="ARBA" id="ARBA00031671"/>
    </source>
</evidence>
<dbReference type="FunFam" id="1.10.579.10:FF:000002">
    <property type="entry name" value="Deoxyribodipyrimidine photolyase"/>
    <property type="match status" value="1"/>
</dbReference>
<feature type="domain" description="Photolyase/cryptochrome alpha/beta" evidence="13">
    <location>
        <begin position="15"/>
        <end position="141"/>
    </location>
</feature>
<evidence type="ECO:0000256" key="9">
    <source>
        <dbReference type="ARBA" id="ARBA00023204"/>
    </source>
</evidence>
<dbReference type="GO" id="GO:0003904">
    <property type="term" value="F:deoxyribodipyrimidine photo-lyase activity"/>
    <property type="evidence" value="ECO:0007669"/>
    <property type="project" value="UniProtKB-EC"/>
</dbReference>
<dbReference type="GO" id="GO:0003677">
    <property type="term" value="F:DNA binding"/>
    <property type="evidence" value="ECO:0007669"/>
    <property type="project" value="UniProtKB-KW"/>
</dbReference>
<dbReference type="GO" id="GO:0000719">
    <property type="term" value="P:photoreactive repair"/>
    <property type="evidence" value="ECO:0007669"/>
    <property type="project" value="TreeGrafter"/>
</dbReference>
<accession>R0MEY6</accession>
<dbReference type="AlphaFoldDB" id="R0MEY6"/>
<dbReference type="PANTHER" id="PTHR10211">
    <property type="entry name" value="DEOXYRIBODIPYRIMIDINE PHOTOLYASE"/>
    <property type="match status" value="1"/>
</dbReference>
<evidence type="ECO:0000256" key="3">
    <source>
        <dbReference type="ARBA" id="ARBA00013149"/>
    </source>
</evidence>
<evidence type="ECO:0000259" key="13">
    <source>
        <dbReference type="PROSITE" id="PS51645"/>
    </source>
</evidence>
<dbReference type="VEuPathDB" id="MicrosporidiaDB:NBO_1291g0001"/>
<evidence type="ECO:0000313" key="14">
    <source>
        <dbReference type="EMBL" id="EOB11318.1"/>
    </source>
</evidence>
<evidence type="ECO:0000256" key="7">
    <source>
        <dbReference type="ARBA" id="ARBA00022827"/>
    </source>
</evidence>